<dbReference type="EC" id="3.1.1.11" evidence="5"/>
<evidence type="ECO:0000256" key="3">
    <source>
        <dbReference type="ARBA" id="ARBA00023085"/>
    </source>
</evidence>
<dbReference type="PROSITE" id="PS00503">
    <property type="entry name" value="PECTINESTERASE_2"/>
    <property type="match status" value="1"/>
</dbReference>
<dbReference type="OrthoDB" id="9804686at2"/>
<proteinExistence type="inferred from homology"/>
<dbReference type="SUPFAM" id="SSF51126">
    <property type="entry name" value="Pectin lyase-like"/>
    <property type="match status" value="1"/>
</dbReference>
<comment type="pathway">
    <text evidence="5">Glycan metabolism; pectin degradation; 2-dehydro-3-deoxy-D-gluconate from pectin: step 1/5.</text>
</comment>
<keyword evidence="8" id="KW-1185">Reference proteome</keyword>
<dbReference type="Proteomes" id="UP000019151">
    <property type="component" value="Chromosome"/>
</dbReference>
<evidence type="ECO:0000259" key="6">
    <source>
        <dbReference type="Pfam" id="PF01095"/>
    </source>
</evidence>
<feature type="chain" id="PRO_5005149476" description="Pectinesterase" evidence="5">
    <location>
        <begin position="21"/>
        <end position="363"/>
    </location>
</feature>
<sequence length="363" mass="38737">MTRAALVLTLALVAPAGAGAQRWAAVVDARFTGRDGARVAGAPTYHTLGTALGALPKTGPAAVYLRNGRYREKLVVARPRVTLVGESRDGVVITWDDAAGTPRPGGGAPLGTFGSYTLRVAAPDFRAEHLTVENAFDYLANMRKPADDPTKLQGAQAVALALDSASDRASFEDVRVAGHQDTLYPNAGRAYFHKCEITGSVDFIFGAGVAVFDECVIVSRDRGSPTNNGYVAAPSTPLRRPYGFLFVRSRLTKETPAMAANTVVLGRPWHAGGDPQAVGSAVFVDCWMDDHVGAKGWDRMRMGTDSAGNAVWAEPNASRFYEYRSTGPGAVASPRRLQLTDADAARYTVERVLDGWTPPSARR</sequence>
<name>W0RAS1_9BACT</name>
<comment type="catalytic activity">
    <reaction evidence="5">
        <text>[(1-&gt;4)-alpha-D-galacturonosyl methyl ester](n) + n H2O = [(1-&gt;4)-alpha-D-galacturonosyl](n) + n methanol + n H(+)</text>
        <dbReference type="Rhea" id="RHEA:22380"/>
        <dbReference type="Rhea" id="RHEA-COMP:14570"/>
        <dbReference type="Rhea" id="RHEA-COMP:14573"/>
        <dbReference type="ChEBI" id="CHEBI:15377"/>
        <dbReference type="ChEBI" id="CHEBI:15378"/>
        <dbReference type="ChEBI" id="CHEBI:17790"/>
        <dbReference type="ChEBI" id="CHEBI:140522"/>
        <dbReference type="ChEBI" id="CHEBI:140523"/>
        <dbReference type="EC" id="3.1.1.11"/>
    </reaction>
</comment>
<organism evidence="7 8">
    <name type="scientific">Gemmatirosa kalamazoonensis</name>
    <dbReference type="NCBI Taxonomy" id="861299"/>
    <lineage>
        <taxon>Bacteria</taxon>
        <taxon>Pseudomonadati</taxon>
        <taxon>Gemmatimonadota</taxon>
        <taxon>Gemmatimonadia</taxon>
        <taxon>Gemmatimonadales</taxon>
        <taxon>Gemmatimonadaceae</taxon>
        <taxon>Gemmatirosa</taxon>
    </lineage>
</organism>
<keyword evidence="3 5" id="KW-0063">Aspartyl esterase</keyword>
<dbReference type="InterPro" id="IPR033131">
    <property type="entry name" value="Pectinesterase_Asp_AS"/>
</dbReference>
<dbReference type="RefSeq" id="WP_025409441.1">
    <property type="nucleotide sequence ID" value="NZ_CP007128.1"/>
</dbReference>
<dbReference type="GO" id="GO:0030599">
    <property type="term" value="F:pectinesterase activity"/>
    <property type="evidence" value="ECO:0007669"/>
    <property type="project" value="UniProtKB-UniRule"/>
</dbReference>
<accession>W0RAS1</accession>
<dbReference type="GO" id="GO:0045490">
    <property type="term" value="P:pectin catabolic process"/>
    <property type="evidence" value="ECO:0007669"/>
    <property type="project" value="UniProtKB-UniRule"/>
</dbReference>
<feature type="signal peptide" evidence="5">
    <location>
        <begin position="1"/>
        <end position="20"/>
    </location>
</feature>
<keyword evidence="5" id="KW-0732">Signal</keyword>
<dbReference type="Gene3D" id="2.160.20.10">
    <property type="entry name" value="Single-stranded right-handed beta-helix, Pectin lyase-like"/>
    <property type="match status" value="1"/>
</dbReference>
<dbReference type="InParanoid" id="W0RAS1"/>
<comment type="similarity">
    <text evidence="1">Belongs to the pectinesterase family.</text>
</comment>
<evidence type="ECO:0000256" key="1">
    <source>
        <dbReference type="ARBA" id="ARBA00008891"/>
    </source>
</evidence>
<evidence type="ECO:0000313" key="7">
    <source>
        <dbReference type="EMBL" id="AHG87886.1"/>
    </source>
</evidence>
<dbReference type="InterPro" id="IPR011050">
    <property type="entry name" value="Pectin_lyase_fold/virulence"/>
</dbReference>
<protein>
    <recommendedName>
        <fullName evidence="5">Pectinesterase</fullName>
        <ecNumber evidence="5">3.1.1.11</ecNumber>
    </recommendedName>
</protein>
<feature type="active site" evidence="4">
    <location>
        <position position="202"/>
    </location>
</feature>
<dbReference type="UniPathway" id="UPA00545">
    <property type="reaction ID" value="UER00823"/>
</dbReference>
<evidence type="ECO:0000313" key="8">
    <source>
        <dbReference type="Proteomes" id="UP000019151"/>
    </source>
</evidence>
<dbReference type="eggNOG" id="COG4677">
    <property type="taxonomic scope" value="Bacteria"/>
</dbReference>
<dbReference type="PANTHER" id="PTHR31321">
    <property type="entry name" value="ACYL-COA THIOESTER HYDROLASE YBHC-RELATED"/>
    <property type="match status" value="1"/>
</dbReference>
<evidence type="ECO:0000256" key="2">
    <source>
        <dbReference type="ARBA" id="ARBA00022801"/>
    </source>
</evidence>
<reference evidence="7 8" key="1">
    <citation type="journal article" date="2014" name="Genome Announc.">
        <title>Genome Sequence and Methylome of Soil Bacterium Gemmatirosa kalamazoonensis KBS708T, a Member of the Rarely Cultivated Gemmatimonadetes Phylum.</title>
        <authorList>
            <person name="Debruyn J.M."/>
            <person name="Radosevich M."/>
            <person name="Wommack K.E."/>
            <person name="Polson S.W."/>
            <person name="Hauser L.J."/>
            <person name="Fawaz M.N."/>
            <person name="Korlach J."/>
            <person name="Tsai Y.C."/>
        </authorList>
    </citation>
    <scope>NUCLEOTIDE SEQUENCE [LARGE SCALE GENOMIC DNA]</scope>
    <source>
        <strain evidence="7 8">KBS708</strain>
    </source>
</reference>
<dbReference type="Pfam" id="PF01095">
    <property type="entry name" value="Pectinesterase"/>
    <property type="match status" value="1"/>
</dbReference>
<dbReference type="GO" id="GO:0042545">
    <property type="term" value="P:cell wall modification"/>
    <property type="evidence" value="ECO:0007669"/>
    <property type="project" value="UniProtKB-UniRule"/>
</dbReference>
<dbReference type="PANTHER" id="PTHR31321:SF57">
    <property type="entry name" value="PECTINESTERASE 53-RELATED"/>
    <property type="match status" value="1"/>
</dbReference>
<dbReference type="InterPro" id="IPR012334">
    <property type="entry name" value="Pectin_lyas_fold"/>
</dbReference>
<keyword evidence="2 5" id="KW-0378">Hydrolase</keyword>
<dbReference type="GO" id="GO:0009279">
    <property type="term" value="C:cell outer membrane"/>
    <property type="evidence" value="ECO:0007669"/>
    <property type="project" value="TreeGrafter"/>
</dbReference>
<feature type="domain" description="Pectinesterase catalytic" evidence="6">
    <location>
        <begin position="41"/>
        <end position="355"/>
    </location>
</feature>
<evidence type="ECO:0000256" key="5">
    <source>
        <dbReference type="RuleBase" id="RU000589"/>
    </source>
</evidence>
<dbReference type="KEGG" id="gba:J421_0349"/>
<dbReference type="AlphaFoldDB" id="W0RAS1"/>
<evidence type="ECO:0000256" key="4">
    <source>
        <dbReference type="PROSITE-ProRule" id="PRU10040"/>
    </source>
</evidence>
<dbReference type="HOGENOM" id="CLU_012243_3_1_0"/>
<gene>
    <name evidence="7" type="ORF">J421_0349</name>
</gene>
<dbReference type="InterPro" id="IPR000070">
    <property type="entry name" value="Pectinesterase_cat"/>
</dbReference>
<dbReference type="EMBL" id="CP007128">
    <property type="protein sequence ID" value="AHG87886.1"/>
    <property type="molecule type" value="Genomic_DNA"/>
</dbReference>
<dbReference type="STRING" id="861299.J421_0349"/>